<feature type="compositionally biased region" description="Low complexity" evidence="5">
    <location>
        <begin position="455"/>
        <end position="478"/>
    </location>
</feature>
<feature type="transmembrane region" description="Helical" evidence="6">
    <location>
        <begin position="108"/>
        <end position="126"/>
    </location>
</feature>
<proteinExistence type="predicted"/>
<protein>
    <recommendedName>
        <fullName evidence="7">O-antigen ligase-related domain-containing protein</fullName>
    </recommendedName>
</protein>
<sequence>MEAPHPWAFRPDAVPQRRPFGDKYTTFLGVVLMGYAVAGRGFAYLGFPPLFIGEVALVLGLVALAGAMRRTSVVPGAAMGLLVGLIGWASIRVAMGLPTWGIDAARDGMVVLYGLFALIAAGLVLEKPGRLRWLIAHAPRLVWGVILVGWPVHFFIRVFEAFPVWPWANVLIIQTKPGDLLVTLAAAVTLVTVGFQRPKPALIVGLTAGIIGLMITSRGGMLGFVLGMGLATLWKPATARYGRFVYVGALVVVLGLAVGSSGIKINDGTREFSVEQVWENVKSIAGRSDNPQLANTAEWRLEWWGKIIDYTFGGAHFLDGKGFGINLADDDGFNVDDEGSLRSPHNSHLTVLARGGVPMFLVWLLIQGLWFWRVGRSAVEARLRGLDGWAGFYAVCGALWLAAHVNASFDVYLEGPMGAIPFWTVFGLALAGTRLQRTHPHLLDDLRVGAAPRPASGPSWSWAAGGPAPSGDGAPVGSVAAPVESA</sequence>
<comment type="subcellular location">
    <subcellularLocation>
        <location evidence="1">Membrane</location>
        <topology evidence="1">Multi-pass membrane protein</topology>
    </subcellularLocation>
</comment>
<dbReference type="Proteomes" id="UP000216339">
    <property type="component" value="Unassembled WGS sequence"/>
</dbReference>
<evidence type="ECO:0000256" key="2">
    <source>
        <dbReference type="ARBA" id="ARBA00022692"/>
    </source>
</evidence>
<dbReference type="GO" id="GO:0016020">
    <property type="term" value="C:membrane"/>
    <property type="evidence" value="ECO:0007669"/>
    <property type="project" value="UniProtKB-SubCell"/>
</dbReference>
<feature type="transmembrane region" description="Helical" evidence="6">
    <location>
        <begin position="244"/>
        <end position="263"/>
    </location>
</feature>
<feature type="transmembrane region" description="Helical" evidence="6">
    <location>
        <begin position="80"/>
        <end position="102"/>
    </location>
</feature>
<feature type="domain" description="O-antigen ligase-related" evidence="7">
    <location>
        <begin position="206"/>
        <end position="364"/>
    </location>
</feature>
<dbReference type="EMBL" id="MQWD01000001">
    <property type="protein sequence ID" value="PAP77968.1"/>
    <property type="molecule type" value="Genomic_DNA"/>
</dbReference>
<dbReference type="RefSeq" id="WP_179299712.1">
    <property type="nucleotide sequence ID" value="NZ_MQWD01000001.1"/>
</dbReference>
<keyword evidence="3 6" id="KW-1133">Transmembrane helix</keyword>
<evidence type="ECO:0000259" key="7">
    <source>
        <dbReference type="Pfam" id="PF04932"/>
    </source>
</evidence>
<feature type="transmembrane region" description="Helical" evidence="6">
    <location>
        <begin position="392"/>
        <end position="413"/>
    </location>
</feature>
<accession>A0A271J3V9</accession>
<feature type="transmembrane region" description="Helical" evidence="6">
    <location>
        <begin position="202"/>
        <end position="224"/>
    </location>
</feature>
<keyword evidence="2 6" id="KW-0812">Transmembrane</keyword>
<dbReference type="Pfam" id="PF04932">
    <property type="entry name" value="Wzy_C"/>
    <property type="match status" value="1"/>
</dbReference>
<evidence type="ECO:0000313" key="8">
    <source>
        <dbReference type="EMBL" id="PAP77968.1"/>
    </source>
</evidence>
<feature type="transmembrane region" description="Helical" evidence="6">
    <location>
        <begin position="138"/>
        <end position="158"/>
    </location>
</feature>
<comment type="caution">
    <text evidence="8">The sequence shown here is derived from an EMBL/GenBank/DDBJ whole genome shotgun (WGS) entry which is preliminary data.</text>
</comment>
<dbReference type="AlphaFoldDB" id="A0A271J3V9"/>
<gene>
    <name evidence="8" type="ORF">BSZ37_16745</name>
</gene>
<keyword evidence="9" id="KW-1185">Reference proteome</keyword>
<feature type="transmembrane region" description="Helical" evidence="6">
    <location>
        <begin position="351"/>
        <end position="372"/>
    </location>
</feature>
<name>A0A271J3V9_9BACT</name>
<evidence type="ECO:0000256" key="5">
    <source>
        <dbReference type="SAM" id="MobiDB-lite"/>
    </source>
</evidence>
<reference evidence="8 9" key="1">
    <citation type="submission" date="2016-11" db="EMBL/GenBank/DDBJ databases">
        <title>Study of marine rhodopsin-containing bacteria.</title>
        <authorList>
            <person name="Yoshizawa S."/>
            <person name="Kumagai Y."/>
            <person name="Kogure K."/>
        </authorList>
    </citation>
    <scope>NUCLEOTIDE SEQUENCE [LARGE SCALE GENOMIC DNA]</scope>
    <source>
        <strain evidence="8 9">SAORIC-28</strain>
    </source>
</reference>
<keyword evidence="4 6" id="KW-0472">Membrane</keyword>
<evidence type="ECO:0000313" key="9">
    <source>
        <dbReference type="Proteomes" id="UP000216339"/>
    </source>
</evidence>
<organism evidence="8 9">
    <name type="scientific">Rubrivirga marina</name>
    <dbReference type="NCBI Taxonomy" id="1196024"/>
    <lineage>
        <taxon>Bacteria</taxon>
        <taxon>Pseudomonadati</taxon>
        <taxon>Rhodothermota</taxon>
        <taxon>Rhodothermia</taxon>
        <taxon>Rhodothermales</taxon>
        <taxon>Rubricoccaceae</taxon>
        <taxon>Rubrivirga</taxon>
    </lineage>
</organism>
<feature type="region of interest" description="Disordered" evidence="5">
    <location>
        <begin position="455"/>
        <end position="486"/>
    </location>
</feature>
<evidence type="ECO:0000256" key="1">
    <source>
        <dbReference type="ARBA" id="ARBA00004141"/>
    </source>
</evidence>
<evidence type="ECO:0000256" key="3">
    <source>
        <dbReference type="ARBA" id="ARBA00022989"/>
    </source>
</evidence>
<dbReference type="InterPro" id="IPR007016">
    <property type="entry name" value="O-antigen_ligase-rel_domated"/>
</dbReference>
<evidence type="ECO:0000256" key="6">
    <source>
        <dbReference type="SAM" id="Phobius"/>
    </source>
</evidence>
<feature type="transmembrane region" description="Helical" evidence="6">
    <location>
        <begin position="50"/>
        <end position="68"/>
    </location>
</feature>
<evidence type="ECO:0000256" key="4">
    <source>
        <dbReference type="ARBA" id="ARBA00023136"/>
    </source>
</evidence>